<dbReference type="EMBL" id="MTYJ01000085">
    <property type="protein sequence ID" value="OQV15668.1"/>
    <property type="molecule type" value="Genomic_DNA"/>
</dbReference>
<proteinExistence type="predicted"/>
<keyword evidence="1" id="KW-1133">Transmembrane helix</keyword>
<dbReference type="Proteomes" id="UP000192578">
    <property type="component" value="Unassembled WGS sequence"/>
</dbReference>
<evidence type="ECO:0000313" key="3">
    <source>
        <dbReference type="Proteomes" id="UP000192578"/>
    </source>
</evidence>
<gene>
    <name evidence="2" type="ORF">BV898_10144</name>
</gene>
<name>A0A1W0WKC5_HYPEX</name>
<keyword evidence="1" id="KW-0472">Membrane</keyword>
<dbReference type="AlphaFoldDB" id="A0A1W0WKC5"/>
<sequence>MTCDLKCQCYLAAAYSIVPPILIVIGAACLGCLFALGSSHHHNSRRDKVLAACGLGGILVSLTGTVCLFLGLAQDNPFLLLTWLIVFGIVTAIWTIATVGGSFGYFCIALMGAANNPTPMRLQMSRTSIRVAVGSIFLYIGVVLNILCLLAVDHYRTTLILTASS</sequence>
<comment type="caution">
    <text evidence="2">The sequence shown here is derived from an EMBL/GenBank/DDBJ whole genome shotgun (WGS) entry which is preliminary data.</text>
</comment>
<organism evidence="2 3">
    <name type="scientific">Hypsibius exemplaris</name>
    <name type="common">Freshwater tardigrade</name>
    <dbReference type="NCBI Taxonomy" id="2072580"/>
    <lineage>
        <taxon>Eukaryota</taxon>
        <taxon>Metazoa</taxon>
        <taxon>Ecdysozoa</taxon>
        <taxon>Tardigrada</taxon>
        <taxon>Eutardigrada</taxon>
        <taxon>Parachela</taxon>
        <taxon>Hypsibioidea</taxon>
        <taxon>Hypsibiidae</taxon>
        <taxon>Hypsibius</taxon>
    </lineage>
</organism>
<evidence type="ECO:0000313" key="2">
    <source>
        <dbReference type="EMBL" id="OQV15668.1"/>
    </source>
</evidence>
<evidence type="ECO:0000256" key="1">
    <source>
        <dbReference type="SAM" id="Phobius"/>
    </source>
</evidence>
<protein>
    <submittedName>
        <fullName evidence="2">Uncharacterized protein</fullName>
    </submittedName>
</protein>
<feature type="transmembrane region" description="Helical" evidence="1">
    <location>
        <begin position="131"/>
        <end position="152"/>
    </location>
</feature>
<feature type="transmembrane region" description="Helical" evidence="1">
    <location>
        <begin position="12"/>
        <end position="37"/>
    </location>
</feature>
<keyword evidence="3" id="KW-1185">Reference proteome</keyword>
<accession>A0A1W0WKC5</accession>
<feature type="transmembrane region" description="Helical" evidence="1">
    <location>
        <begin position="49"/>
        <end position="72"/>
    </location>
</feature>
<feature type="transmembrane region" description="Helical" evidence="1">
    <location>
        <begin position="78"/>
        <end position="111"/>
    </location>
</feature>
<reference evidence="3" key="1">
    <citation type="submission" date="2017-01" db="EMBL/GenBank/DDBJ databases">
        <title>Comparative genomics of anhydrobiosis in the tardigrade Hypsibius dujardini.</title>
        <authorList>
            <person name="Yoshida Y."/>
            <person name="Koutsovoulos G."/>
            <person name="Laetsch D."/>
            <person name="Stevens L."/>
            <person name="Kumar S."/>
            <person name="Horikawa D."/>
            <person name="Ishino K."/>
            <person name="Komine S."/>
            <person name="Tomita M."/>
            <person name="Blaxter M."/>
            <person name="Arakawa K."/>
        </authorList>
    </citation>
    <scope>NUCLEOTIDE SEQUENCE [LARGE SCALE GENOMIC DNA]</scope>
    <source>
        <strain evidence="3">Z151</strain>
    </source>
</reference>
<keyword evidence="1" id="KW-0812">Transmembrane</keyword>
<dbReference type="PROSITE" id="PS51257">
    <property type="entry name" value="PROKAR_LIPOPROTEIN"/>
    <property type="match status" value="1"/>
</dbReference>